<protein>
    <submittedName>
        <fullName evidence="1">Uncharacterized protein</fullName>
    </submittedName>
</protein>
<evidence type="ECO:0000313" key="1">
    <source>
        <dbReference type="EMBL" id="ALX49485.1"/>
    </source>
</evidence>
<dbReference type="AlphaFoldDB" id="A0A0U4FG44"/>
<sequence>MVGRQQKRLQALEQVLQGMLYSIQFEGEIKWPIIFEIIHLFQPTANSITKVCSLSNVPINKSLSFKKRL</sequence>
<organism evidence="1 2">
    <name type="scientific">Lentibacillus amyloliquefaciens</name>
    <dbReference type="NCBI Taxonomy" id="1472767"/>
    <lineage>
        <taxon>Bacteria</taxon>
        <taxon>Bacillati</taxon>
        <taxon>Bacillota</taxon>
        <taxon>Bacilli</taxon>
        <taxon>Bacillales</taxon>
        <taxon>Bacillaceae</taxon>
        <taxon>Lentibacillus</taxon>
    </lineage>
</organism>
<gene>
    <name evidence="1" type="ORF">AOX59_13455</name>
</gene>
<dbReference type="EMBL" id="CP013862">
    <property type="protein sequence ID" value="ALX49485.1"/>
    <property type="molecule type" value="Genomic_DNA"/>
</dbReference>
<name>A0A0U4FG44_9BACI</name>
<proteinExistence type="predicted"/>
<dbReference type="KEGG" id="lao:AOX59_13455"/>
<dbReference type="Proteomes" id="UP000050331">
    <property type="component" value="Chromosome"/>
</dbReference>
<reference evidence="1 2" key="1">
    <citation type="submission" date="2016-01" db="EMBL/GenBank/DDBJ databases">
        <title>Complete genome sequence of strain Lentibacillus amyloliquefaciens LAM0015T isolated from saline sediment.</title>
        <authorList>
            <person name="Wang J.-L."/>
            <person name="He M.-X."/>
        </authorList>
    </citation>
    <scope>NUCLEOTIDE SEQUENCE [LARGE SCALE GENOMIC DNA]</scope>
    <source>
        <strain evidence="1 2">LAM0015</strain>
    </source>
</reference>
<accession>A0A0U4FG44</accession>
<evidence type="ECO:0000313" key="2">
    <source>
        <dbReference type="Proteomes" id="UP000050331"/>
    </source>
</evidence>
<keyword evidence="2" id="KW-1185">Reference proteome</keyword>